<protein>
    <submittedName>
        <fullName evidence="1">Uncharacterized protein</fullName>
    </submittedName>
</protein>
<dbReference type="EMBL" id="AM746676">
    <property type="protein sequence ID" value="CAN98569.1"/>
    <property type="molecule type" value="Genomic_DNA"/>
</dbReference>
<dbReference type="Pfam" id="PF15591">
    <property type="entry name" value="Imm31"/>
    <property type="match status" value="1"/>
</dbReference>
<evidence type="ECO:0000313" key="2">
    <source>
        <dbReference type="Proteomes" id="UP000002139"/>
    </source>
</evidence>
<dbReference type="HOGENOM" id="CLU_2381377_0_0_7"/>
<dbReference type="KEGG" id="scl:sce8399"/>
<dbReference type="InterPro" id="IPR028200">
    <property type="entry name" value="Imm31"/>
</dbReference>
<proteinExistence type="predicted"/>
<dbReference type="RefSeq" id="WP_012241008.1">
    <property type="nucleotide sequence ID" value="NC_010162.1"/>
</dbReference>
<gene>
    <name evidence="1" type="ordered locus">sce8399</name>
</gene>
<organism evidence="1 2">
    <name type="scientific">Sorangium cellulosum (strain So ce56)</name>
    <name type="common">Polyangium cellulosum (strain So ce56)</name>
    <dbReference type="NCBI Taxonomy" id="448385"/>
    <lineage>
        <taxon>Bacteria</taxon>
        <taxon>Pseudomonadati</taxon>
        <taxon>Myxococcota</taxon>
        <taxon>Polyangia</taxon>
        <taxon>Polyangiales</taxon>
        <taxon>Polyangiaceae</taxon>
        <taxon>Sorangium</taxon>
    </lineage>
</organism>
<sequence length="97" mass="10726">MGMEPKFDFYEVVSILPCDAIPGRLWGTCGVVVGRSGGDGGEWEYGIQAFADENCCWQLEERCLRTEGRKMSRDDLYTGEVMGVRVDPATGRGSPRT</sequence>
<evidence type="ECO:0000313" key="1">
    <source>
        <dbReference type="EMBL" id="CAN98569.1"/>
    </source>
</evidence>
<dbReference type="BioCyc" id="SCEL448385:SCE_RS43020-MONOMER"/>
<name>A9FTV5_SORC5</name>
<reference evidence="1 2" key="1">
    <citation type="journal article" date="2007" name="Nat. Biotechnol.">
        <title>Complete genome sequence of the myxobacterium Sorangium cellulosum.</title>
        <authorList>
            <person name="Schneiker S."/>
            <person name="Perlova O."/>
            <person name="Kaiser O."/>
            <person name="Gerth K."/>
            <person name="Alici A."/>
            <person name="Altmeyer M.O."/>
            <person name="Bartels D."/>
            <person name="Bekel T."/>
            <person name="Beyer S."/>
            <person name="Bode E."/>
            <person name="Bode H.B."/>
            <person name="Bolten C.J."/>
            <person name="Choudhuri J.V."/>
            <person name="Doss S."/>
            <person name="Elnakady Y.A."/>
            <person name="Frank B."/>
            <person name="Gaigalat L."/>
            <person name="Goesmann A."/>
            <person name="Groeger C."/>
            <person name="Gross F."/>
            <person name="Jelsbak L."/>
            <person name="Jelsbak L."/>
            <person name="Kalinowski J."/>
            <person name="Kegler C."/>
            <person name="Knauber T."/>
            <person name="Konietzny S."/>
            <person name="Kopp M."/>
            <person name="Krause L."/>
            <person name="Krug D."/>
            <person name="Linke B."/>
            <person name="Mahmud T."/>
            <person name="Martinez-Arias R."/>
            <person name="McHardy A.C."/>
            <person name="Merai M."/>
            <person name="Meyer F."/>
            <person name="Mormann S."/>
            <person name="Munoz-Dorado J."/>
            <person name="Perez J."/>
            <person name="Pradella S."/>
            <person name="Rachid S."/>
            <person name="Raddatz G."/>
            <person name="Rosenau F."/>
            <person name="Rueckert C."/>
            <person name="Sasse F."/>
            <person name="Scharfe M."/>
            <person name="Schuster S.C."/>
            <person name="Suen G."/>
            <person name="Treuner-Lange A."/>
            <person name="Velicer G.J."/>
            <person name="Vorholter F.-J."/>
            <person name="Weissman K.J."/>
            <person name="Welch R.D."/>
            <person name="Wenzel S.C."/>
            <person name="Whitworth D.E."/>
            <person name="Wilhelm S."/>
            <person name="Wittmann C."/>
            <person name="Bloecker H."/>
            <person name="Puehler A."/>
            <person name="Mueller R."/>
        </authorList>
    </citation>
    <scope>NUCLEOTIDE SEQUENCE [LARGE SCALE GENOMIC DNA]</scope>
    <source>
        <strain evidence="2">So ce56</strain>
    </source>
</reference>
<dbReference type="AlphaFoldDB" id="A9FTV5"/>
<dbReference type="Proteomes" id="UP000002139">
    <property type="component" value="Chromosome"/>
</dbReference>
<keyword evidence="2" id="KW-1185">Reference proteome</keyword>
<accession>A9FTV5</accession>